<evidence type="ECO:0000256" key="6">
    <source>
        <dbReference type="PROSITE-ProRule" id="PRU00284"/>
    </source>
</evidence>
<dbReference type="AlphaFoldDB" id="A0A974NQI9"/>
<dbReference type="GO" id="GO:0005886">
    <property type="term" value="C:plasma membrane"/>
    <property type="evidence" value="ECO:0007669"/>
    <property type="project" value="UniProtKB-SubCell"/>
</dbReference>
<proteinExistence type="inferred from homology"/>
<keyword evidence="2" id="KW-1003">Cell membrane</keyword>
<accession>A0A974NQI9</accession>
<comment type="similarity">
    <text evidence="5">Belongs to the methyl-accepting chemotaxis (MCP) protein family.</text>
</comment>
<evidence type="ECO:0000256" key="2">
    <source>
        <dbReference type="ARBA" id="ARBA00022475"/>
    </source>
</evidence>
<dbReference type="Pfam" id="PF00672">
    <property type="entry name" value="HAMP"/>
    <property type="match status" value="1"/>
</dbReference>
<keyword evidence="11" id="KW-1185">Reference proteome</keyword>
<feature type="transmembrane region" description="Helical" evidence="7">
    <location>
        <begin position="181"/>
        <end position="203"/>
    </location>
</feature>
<dbReference type="PANTHER" id="PTHR32089">
    <property type="entry name" value="METHYL-ACCEPTING CHEMOTAXIS PROTEIN MCPB"/>
    <property type="match status" value="1"/>
</dbReference>
<evidence type="ECO:0000256" key="7">
    <source>
        <dbReference type="SAM" id="Phobius"/>
    </source>
</evidence>
<evidence type="ECO:0000256" key="5">
    <source>
        <dbReference type="ARBA" id="ARBA00029447"/>
    </source>
</evidence>
<reference evidence="10 11" key="1">
    <citation type="submission" date="2021-01" db="EMBL/GenBank/DDBJ databases">
        <title>FDA dAtabase for Regulatory Grade micrObial Sequences (FDA-ARGOS): Supporting development and validation of Infectious Disease Dx tests.</title>
        <authorList>
            <person name="Nelson B."/>
            <person name="Plummer A."/>
            <person name="Tallon L."/>
            <person name="Sadzewicz L."/>
            <person name="Zhao X."/>
            <person name="Boylan J."/>
            <person name="Ott S."/>
            <person name="Bowen H."/>
            <person name="Vavikolanu K."/>
            <person name="Mehta A."/>
            <person name="Aluvathingal J."/>
            <person name="Nadendla S."/>
            <person name="Myers T."/>
            <person name="Yan Y."/>
            <person name="Sichtig H."/>
        </authorList>
    </citation>
    <scope>NUCLEOTIDE SEQUENCE [LARGE SCALE GENOMIC DNA]</scope>
    <source>
        <strain evidence="10 11">FDAARGOS_1161</strain>
    </source>
</reference>
<dbReference type="CDD" id="cd06225">
    <property type="entry name" value="HAMP"/>
    <property type="match status" value="1"/>
</dbReference>
<dbReference type="EMBL" id="CP068053">
    <property type="protein sequence ID" value="QQT02194.1"/>
    <property type="molecule type" value="Genomic_DNA"/>
</dbReference>
<dbReference type="PROSITE" id="PS50111">
    <property type="entry name" value="CHEMOTAXIS_TRANSDUC_2"/>
    <property type="match status" value="1"/>
</dbReference>
<evidence type="ECO:0000259" key="9">
    <source>
        <dbReference type="PROSITE" id="PS50885"/>
    </source>
</evidence>
<dbReference type="SMART" id="SM00283">
    <property type="entry name" value="MA"/>
    <property type="match status" value="1"/>
</dbReference>
<evidence type="ECO:0000259" key="8">
    <source>
        <dbReference type="PROSITE" id="PS50111"/>
    </source>
</evidence>
<dbReference type="GO" id="GO:0007165">
    <property type="term" value="P:signal transduction"/>
    <property type="evidence" value="ECO:0007669"/>
    <property type="project" value="UniProtKB-KW"/>
</dbReference>
<dbReference type="Pfam" id="PF00015">
    <property type="entry name" value="MCPsignal"/>
    <property type="match status" value="1"/>
</dbReference>
<sequence length="563" mass="61530">MKLSIRQKLVGAFTIVLIILGVTTLVTNWEIGRVNDAYQEILENDVQKLIEINNMKALMQDETNHVRGFLLTGDEKYLENYKQSTVEMKALVKKVLSREKTETGKKLLNDISDAEKAFQQAADRQLHYKQSGSEEEYMTILKATEAGIGRTFTEKMVMYKDYQEKQMIEIKKVENHKTNRIQLIVLIVDLAGVFIGIGFAITLGRHISLPIRKTSAAIEEVANGDLTIQTIKVKNRDEIGTLVSSMNKMVHDLRSVVKLVHESSEQVASSSEELSASAEQSNLAAKQVARLTEGNAVLIDKQAFELDHISESIEEMTAGIQAISSSGDKMEKAADTASLVSKAGMEKVENVVQQMEAIHESVKDASYMIESLGHRSDEISKIVGMITSIADQTNLLALNAAIEAARAGEHGKGFAVVADEVRKLAEESKKSAEQISSMIGVIQDETSKAVELMAAGNKKTASGMLQTQDVNEAFIQITGSVGNVSEKVQDVSTAVEQLAVSSAHIVQAVLQVKHFSIESMAASQESSAATEQQLAAMEEIASSSESLSHLSEDLQALVRKFNV</sequence>
<organism evidence="10 11">
    <name type="scientific">Peribacillus psychrosaccharolyticus</name>
    <name type="common">Bacillus psychrosaccharolyticus</name>
    <dbReference type="NCBI Taxonomy" id="1407"/>
    <lineage>
        <taxon>Bacteria</taxon>
        <taxon>Bacillati</taxon>
        <taxon>Bacillota</taxon>
        <taxon>Bacilli</taxon>
        <taxon>Bacillales</taxon>
        <taxon>Bacillaceae</taxon>
        <taxon>Peribacillus</taxon>
    </lineage>
</organism>
<feature type="domain" description="HAMP" evidence="9">
    <location>
        <begin position="205"/>
        <end position="258"/>
    </location>
</feature>
<dbReference type="Proteomes" id="UP000595254">
    <property type="component" value="Chromosome"/>
</dbReference>
<name>A0A974NQI9_PERPY</name>
<dbReference type="FunFam" id="1.10.287.950:FF:000001">
    <property type="entry name" value="Methyl-accepting chemotaxis sensory transducer"/>
    <property type="match status" value="1"/>
</dbReference>
<dbReference type="Gene3D" id="6.10.340.10">
    <property type="match status" value="1"/>
</dbReference>
<keyword evidence="7" id="KW-0812">Transmembrane</keyword>
<dbReference type="CDD" id="cd11386">
    <property type="entry name" value="MCP_signal"/>
    <property type="match status" value="1"/>
</dbReference>
<protein>
    <submittedName>
        <fullName evidence="10">Methyl-accepting chemotaxis protein</fullName>
    </submittedName>
</protein>
<evidence type="ECO:0000313" key="10">
    <source>
        <dbReference type="EMBL" id="QQT02194.1"/>
    </source>
</evidence>
<dbReference type="KEGG" id="ppsr:I6J18_10310"/>
<keyword evidence="7" id="KW-1133">Transmembrane helix</keyword>
<feature type="domain" description="Methyl-accepting transducer" evidence="8">
    <location>
        <begin position="277"/>
        <end position="513"/>
    </location>
</feature>
<gene>
    <name evidence="10" type="ORF">I6J18_10310</name>
</gene>
<evidence type="ECO:0000256" key="4">
    <source>
        <dbReference type="ARBA" id="ARBA00023224"/>
    </source>
</evidence>
<keyword evidence="4 6" id="KW-0807">Transducer</keyword>
<dbReference type="InterPro" id="IPR007891">
    <property type="entry name" value="CHASE3"/>
</dbReference>
<dbReference type="PANTHER" id="PTHR32089:SF112">
    <property type="entry name" value="LYSOZYME-LIKE PROTEIN-RELATED"/>
    <property type="match status" value="1"/>
</dbReference>
<dbReference type="RefSeq" id="WP_040372266.1">
    <property type="nucleotide sequence ID" value="NZ_CP068053.1"/>
</dbReference>
<comment type="subcellular location">
    <subcellularLocation>
        <location evidence="1">Cell membrane</location>
    </subcellularLocation>
</comment>
<dbReference type="PROSITE" id="PS50885">
    <property type="entry name" value="HAMP"/>
    <property type="match status" value="1"/>
</dbReference>
<dbReference type="Pfam" id="PF05227">
    <property type="entry name" value="CHASE3"/>
    <property type="match status" value="1"/>
</dbReference>
<dbReference type="GO" id="GO:0006935">
    <property type="term" value="P:chemotaxis"/>
    <property type="evidence" value="ECO:0007669"/>
    <property type="project" value="UniProtKB-ARBA"/>
</dbReference>
<dbReference type="SUPFAM" id="SSF58104">
    <property type="entry name" value="Methyl-accepting chemotaxis protein (MCP) signaling domain"/>
    <property type="match status" value="1"/>
</dbReference>
<evidence type="ECO:0000256" key="3">
    <source>
        <dbReference type="ARBA" id="ARBA00023136"/>
    </source>
</evidence>
<keyword evidence="3 7" id="KW-0472">Membrane</keyword>
<dbReference type="InterPro" id="IPR004089">
    <property type="entry name" value="MCPsignal_dom"/>
</dbReference>
<dbReference type="InterPro" id="IPR003660">
    <property type="entry name" value="HAMP_dom"/>
</dbReference>
<evidence type="ECO:0000313" key="11">
    <source>
        <dbReference type="Proteomes" id="UP000595254"/>
    </source>
</evidence>
<evidence type="ECO:0000256" key="1">
    <source>
        <dbReference type="ARBA" id="ARBA00004236"/>
    </source>
</evidence>
<dbReference type="SMART" id="SM00304">
    <property type="entry name" value="HAMP"/>
    <property type="match status" value="1"/>
</dbReference>
<dbReference type="Gene3D" id="1.10.287.950">
    <property type="entry name" value="Methyl-accepting chemotaxis protein"/>
    <property type="match status" value="1"/>
</dbReference>